<name>A0A5J6VKW8_9VIRU</name>
<keyword evidence="1" id="KW-0175">Coiled coil</keyword>
<feature type="coiled-coil region" evidence="1">
    <location>
        <begin position="4"/>
        <end position="31"/>
    </location>
</feature>
<protein>
    <submittedName>
        <fullName evidence="2">Uncharacterized protein</fullName>
    </submittedName>
</protein>
<sequence>MMNNEELLQKLLQLEERIKVLEMRENKHTSKEKKEDWLNNHIDGIKFKDFYGTIQITDEDIDYLSIENFTNTICHILINHITRSDSEQHAIWCFNDSKTIYIYNQSWKKLDINDINDLFYHLNTKLLHKLFMWANAHKDAIYNSKKKDSELLAMNAKKLSDAKIYYTDFRKYIHNALTS</sequence>
<proteinExistence type="predicted"/>
<evidence type="ECO:0000256" key="1">
    <source>
        <dbReference type="SAM" id="Coils"/>
    </source>
</evidence>
<reference evidence="2" key="1">
    <citation type="journal article" date="2019" name="Philos. Trans. R. Soc. Lond., B, Biol. Sci.">
        <title>Targeted metagenomic recovery of four divergent viruses reveals shared and distinctive characteristics of giant viruses of marine eukaryotes.</title>
        <authorList>
            <person name="Needham D.M."/>
            <person name="Poirier C."/>
            <person name="Hehenberger E."/>
            <person name="Jimenez V."/>
            <person name="Swalwell J.E."/>
            <person name="Santoro A.E."/>
            <person name="Worden A.Z."/>
        </authorList>
    </citation>
    <scope>NUCLEOTIDE SEQUENCE</scope>
    <source>
        <strain evidence="2">OPacV-421</strain>
    </source>
</reference>
<organism evidence="2">
    <name type="scientific">Megaviridae environmental sample</name>
    <dbReference type="NCBI Taxonomy" id="1737588"/>
    <lineage>
        <taxon>Viruses</taxon>
        <taxon>Varidnaviria</taxon>
        <taxon>Bamfordvirae</taxon>
        <taxon>Nucleocytoviricota</taxon>
        <taxon>Megaviricetes</taxon>
        <taxon>Imitervirales</taxon>
        <taxon>Mimiviridae</taxon>
        <taxon>environmental samples</taxon>
    </lineage>
</organism>
<accession>A0A5J6VKW8</accession>
<dbReference type="EMBL" id="MN448295">
    <property type="protein sequence ID" value="QFG74866.1"/>
    <property type="molecule type" value="Genomic_DNA"/>
</dbReference>
<evidence type="ECO:0000313" key="2">
    <source>
        <dbReference type="EMBL" id="QFG74866.1"/>
    </source>
</evidence>